<proteinExistence type="predicted"/>
<sequence length="305" mass="34153">MQIRTALFAAALATATLAGSLAAPAAADRRWTWPATTVDGSLVDVQILVDGHVAPLYATQGRDDRHYFQAYKGRSYSIALTNTTGRRIGVLLAVDGLNVVNGERSDLNASEPMYVLDPWEHTVINGWRSSLRDVRRFVFVDEDRSYAERTGQANGDMGWIRVLAFNERGERFDRRPGINERQQGGAPVPYGSREEGAAPEAAPRAQAVPAPTADGEANRTWGQTKQLYDGPSAKDAAPGTGWGRREWDPVRQVWFVPEWRATDQLVFRYEYADGLRALGIEPYERRFRVFERDRGELGFAQPPRW</sequence>
<reference evidence="3" key="1">
    <citation type="submission" date="2020-07" db="EMBL/GenBank/DDBJ databases">
        <title>Huge and variable diversity of episymbiotic CPR bacteria and DPANN archaea in groundwater ecosystems.</title>
        <authorList>
            <person name="He C.Y."/>
            <person name="Keren R."/>
            <person name="Whittaker M."/>
            <person name="Farag I.F."/>
            <person name="Doudna J."/>
            <person name="Cate J.H.D."/>
            <person name="Banfield J.F."/>
        </authorList>
    </citation>
    <scope>NUCLEOTIDE SEQUENCE</scope>
    <source>
        <strain evidence="3">NC_groundwater_928_Pr1_S-0.2um_72_17</strain>
    </source>
</reference>
<name>A0A9D6L9T5_UNCEI</name>
<accession>A0A9D6L9T5</accession>
<feature type="compositionally biased region" description="Low complexity" evidence="1">
    <location>
        <begin position="198"/>
        <end position="213"/>
    </location>
</feature>
<keyword evidence="2" id="KW-0732">Signal</keyword>
<evidence type="ECO:0000256" key="2">
    <source>
        <dbReference type="SAM" id="SignalP"/>
    </source>
</evidence>
<dbReference type="EMBL" id="JACQAY010000093">
    <property type="protein sequence ID" value="MBI3539268.1"/>
    <property type="molecule type" value="Genomic_DNA"/>
</dbReference>
<evidence type="ECO:0000313" key="3">
    <source>
        <dbReference type="EMBL" id="MBI3539268.1"/>
    </source>
</evidence>
<evidence type="ECO:0000256" key="1">
    <source>
        <dbReference type="SAM" id="MobiDB-lite"/>
    </source>
</evidence>
<comment type="caution">
    <text evidence="3">The sequence shown here is derived from an EMBL/GenBank/DDBJ whole genome shotgun (WGS) entry which is preliminary data.</text>
</comment>
<evidence type="ECO:0000313" key="4">
    <source>
        <dbReference type="Proteomes" id="UP000807850"/>
    </source>
</evidence>
<feature type="region of interest" description="Disordered" evidence="1">
    <location>
        <begin position="173"/>
        <end position="243"/>
    </location>
</feature>
<feature type="signal peptide" evidence="2">
    <location>
        <begin position="1"/>
        <end position="25"/>
    </location>
</feature>
<protein>
    <submittedName>
        <fullName evidence="3">Uncharacterized protein</fullName>
    </submittedName>
</protein>
<dbReference type="AlphaFoldDB" id="A0A9D6L9T5"/>
<feature type="chain" id="PRO_5038833532" evidence="2">
    <location>
        <begin position="26"/>
        <end position="305"/>
    </location>
</feature>
<dbReference type="Proteomes" id="UP000807850">
    <property type="component" value="Unassembled WGS sequence"/>
</dbReference>
<gene>
    <name evidence="3" type="ORF">HY076_03235</name>
</gene>
<organism evidence="3 4">
    <name type="scientific">Eiseniibacteriota bacterium</name>
    <dbReference type="NCBI Taxonomy" id="2212470"/>
    <lineage>
        <taxon>Bacteria</taxon>
        <taxon>Candidatus Eiseniibacteriota</taxon>
    </lineage>
</organism>